<dbReference type="Proteomes" id="UP001642409">
    <property type="component" value="Unassembled WGS sequence"/>
</dbReference>
<sequence>MKMLFILANNWSESDQFHISLYRAHFNSINNISLQTNSIPTFSLLTRQTDLFSQKRLNDLMQNFNIEPQSYAKTLSSTPDLDFLDFLLFYRQNQIDTSHQNEFTVQKVLQSIQGRKIQINKLAQLMGEVGITIEAEELKELFEAVYAKEMHDANAEDIVGVFRVLGL</sequence>
<proteinExistence type="predicted"/>
<dbReference type="AlphaFoldDB" id="A0AA86QXM9"/>
<accession>A0AA86QXM9</accession>
<protein>
    <submittedName>
        <fullName evidence="2">Hypothetical_protein</fullName>
    </submittedName>
</protein>
<dbReference type="EMBL" id="CAXDID020000123">
    <property type="protein sequence ID" value="CAL6032574.1"/>
    <property type="molecule type" value="Genomic_DNA"/>
</dbReference>
<organism evidence="1">
    <name type="scientific">Hexamita inflata</name>
    <dbReference type="NCBI Taxonomy" id="28002"/>
    <lineage>
        <taxon>Eukaryota</taxon>
        <taxon>Metamonada</taxon>
        <taxon>Diplomonadida</taxon>
        <taxon>Hexamitidae</taxon>
        <taxon>Hexamitinae</taxon>
        <taxon>Hexamita</taxon>
    </lineage>
</organism>
<evidence type="ECO:0000313" key="1">
    <source>
        <dbReference type="EMBL" id="CAI9966465.1"/>
    </source>
</evidence>
<gene>
    <name evidence="2" type="ORF">HINF_LOCUS34550</name>
    <name evidence="1" type="ORF">HINF_LOCUS54110</name>
</gene>
<keyword evidence="3" id="KW-1185">Reference proteome</keyword>
<evidence type="ECO:0000313" key="2">
    <source>
        <dbReference type="EMBL" id="CAL6032574.1"/>
    </source>
</evidence>
<comment type="caution">
    <text evidence="1">The sequence shown here is derived from an EMBL/GenBank/DDBJ whole genome shotgun (WGS) entry which is preliminary data.</text>
</comment>
<reference evidence="1" key="1">
    <citation type="submission" date="2023-06" db="EMBL/GenBank/DDBJ databases">
        <authorList>
            <person name="Kurt Z."/>
        </authorList>
    </citation>
    <scope>NUCLEOTIDE SEQUENCE</scope>
</reference>
<evidence type="ECO:0000313" key="3">
    <source>
        <dbReference type="Proteomes" id="UP001642409"/>
    </source>
</evidence>
<dbReference type="EMBL" id="CATOUU010001007">
    <property type="protein sequence ID" value="CAI9966465.1"/>
    <property type="molecule type" value="Genomic_DNA"/>
</dbReference>
<reference evidence="2 3" key="2">
    <citation type="submission" date="2024-07" db="EMBL/GenBank/DDBJ databases">
        <authorList>
            <person name="Akdeniz Z."/>
        </authorList>
    </citation>
    <scope>NUCLEOTIDE SEQUENCE [LARGE SCALE GENOMIC DNA]</scope>
</reference>
<name>A0AA86QXM9_9EUKA</name>